<dbReference type="InterPro" id="IPR049237">
    <property type="entry name" value="DUF2264_C"/>
</dbReference>
<dbReference type="PANTHER" id="PTHR35339:SF2">
    <property type="entry name" value="DUF2264 DOMAIN-CONTAINING PROTEIN-RELATED"/>
    <property type="match status" value="1"/>
</dbReference>
<dbReference type="EMBL" id="JAHCVI010000001">
    <property type="protein sequence ID" value="KAG7294681.1"/>
    <property type="molecule type" value="Genomic_DNA"/>
</dbReference>
<feature type="domain" description="DUF2264" evidence="1">
    <location>
        <begin position="132"/>
        <end position="236"/>
    </location>
</feature>
<feature type="domain" description="DUF2264" evidence="2">
    <location>
        <begin position="259"/>
        <end position="340"/>
    </location>
</feature>
<accession>A0AAD4F811</accession>
<keyword evidence="4" id="KW-1185">Reference proteome</keyword>
<dbReference type="Pfam" id="PF20938">
    <property type="entry name" value="DUF2264_C"/>
    <property type="match status" value="1"/>
</dbReference>
<evidence type="ECO:0008006" key="5">
    <source>
        <dbReference type="Google" id="ProtNLM"/>
    </source>
</evidence>
<protein>
    <recommendedName>
        <fullName evidence="5">DUF2264 domain-containing protein</fullName>
    </recommendedName>
</protein>
<sequence length="346" mass="38375">MPPLPGFSDNPLQTRSDLVRAANALLKPLEQYQSPGKARIKMATATAAGFSETAAQLEGFARPLWVVPSLLLESSEGTGFAPYAKGDADPSRVNTAAWLDGLKAGTDPPSPEYWGNVGDFDQRMVEMESIALAAWLRQVNHRCMPENNWRWFRVFVNLALVKTLGVAMEEVRGVIEQDLSLLDSFYLGEGWSSDGLWGDERKQADYYSGSFALQFAQMLYVGLSDELDPDRAERYVSGPGCLPAGFGDTLIGTATKKDHKAREAKYGKFAYSSAFAFSVPSGPLLGQLAPDSTLALRLDADEPWKVFWEPYEVRFETFLFGDEQLPGLVAKWTPWRHLDLHVKQPL</sequence>
<evidence type="ECO:0000259" key="2">
    <source>
        <dbReference type="Pfam" id="PF20938"/>
    </source>
</evidence>
<dbReference type="PIRSF" id="PIRSF014753">
    <property type="entry name" value="UCP014753"/>
    <property type="match status" value="1"/>
</dbReference>
<dbReference type="InterPro" id="IPR049349">
    <property type="entry name" value="DUF2264_N"/>
</dbReference>
<organism evidence="3 4">
    <name type="scientific">Staphylotrichum longicolle</name>
    <dbReference type="NCBI Taxonomy" id="669026"/>
    <lineage>
        <taxon>Eukaryota</taxon>
        <taxon>Fungi</taxon>
        <taxon>Dikarya</taxon>
        <taxon>Ascomycota</taxon>
        <taxon>Pezizomycotina</taxon>
        <taxon>Sordariomycetes</taxon>
        <taxon>Sordariomycetidae</taxon>
        <taxon>Sordariales</taxon>
        <taxon>Chaetomiaceae</taxon>
        <taxon>Staphylotrichum</taxon>
    </lineage>
</organism>
<evidence type="ECO:0000313" key="4">
    <source>
        <dbReference type="Proteomes" id="UP001197093"/>
    </source>
</evidence>
<reference evidence="3" key="1">
    <citation type="submission" date="2023-02" db="EMBL/GenBank/DDBJ databases">
        <authorList>
            <person name="Palmer J.M."/>
        </authorList>
    </citation>
    <scope>NUCLEOTIDE SEQUENCE</scope>
    <source>
        <strain evidence="3">FW57</strain>
    </source>
</reference>
<dbReference type="Proteomes" id="UP001197093">
    <property type="component" value="Unassembled WGS sequence"/>
</dbReference>
<proteinExistence type="predicted"/>
<dbReference type="AlphaFoldDB" id="A0AAD4F811"/>
<gene>
    <name evidence="3" type="ORF">NEMBOFW57_004759</name>
</gene>
<comment type="caution">
    <text evidence="3">The sequence shown here is derived from an EMBL/GenBank/DDBJ whole genome shotgun (WGS) entry which is preliminary data.</text>
</comment>
<name>A0AAD4F811_9PEZI</name>
<evidence type="ECO:0000313" key="3">
    <source>
        <dbReference type="EMBL" id="KAG7294681.1"/>
    </source>
</evidence>
<dbReference type="Pfam" id="PF10022">
    <property type="entry name" value="DUF2264"/>
    <property type="match status" value="1"/>
</dbReference>
<dbReference type="InterPro" id="IPR016624">
    <property type="entry name" value="UCP014753"/>
</dbReference>
<dbReference type="PANTHER" id="PTHR35339">
    <property type="entry name" value="LINALOOL DEHYDRATASE_ISOMERASE DOMAIN-CONTAINING PROTEIN"/>
    <property type="match status" value="1"/>
</dbReference>
<evidence type="ECO:0000259" key="1">
    <source>
        <dbReference type="Pfam" id="PF10022"/>
    </source>
</evidence>